<sequence>MAKDEPKEPGEDGNVSHIAGNAMPDKERVEKEGTLPDGTAAAHCQCSSVQKVSPYPYGEIHLCTVQNKHMLICQDTERKPTEINTCPDGNTQCVYSWEAPLGNSNSWKDHGPDMLLLFPGQWKAAECVQGIMRLISDGDRQLPIHTVITARQQVEKDTQTVPLCVLQMPAGRQQPCCASFPAKDAARQHAALDAPSASIPVPSFPAATIPRFLTTETFCFYIQLFNNLVVNAYQLSHMSRSSGRHGLSFELPRTLTHEELGAEAPTPLSPPHLCCQAPDGEKHFMDLTKNLCFEWLLGCAQCQEPSHSQLHNHEILPVKTTPTTLLQEDNPRG</sequence>
<dbReference type="Proteomes" id="UP000296049">
    <property type="component" value="Unassembled WGS sequence"/>
</dbReference>
<evidence type="ECO:0000313" key="2">
    <source>
        <dbReference type="EMBL" id="EOB05445.1"/>
    </source>
</evidence>
<dbReference type="AlphaFoldDB" id="R0LUK8"/>
<feature type="compositionally biased region" description="Basic and acidic residues" evidence="1">
    <location>
        <begin position="24"/>
        <end position="34"/>
    </location>
</feature>
<feature type="region of interest" description="Disordered" evidence="1">
    <location>
        <begin position="1"/>
        <end position="37"/>
    </location>
</feature>
<accession>R0LUK8</accession>
<evidence type="ECO:0000313" key="3">
    <source>
        <dbReference type="Proteomes" id="UP000296049"/>
    </source>
</evidence>
<organism evidence="2 3">
    <name type="scientific">Anas platyrhynchos</name>
    <name type="common">Mallard</name>
    <name type="synonym">Anas boschas</name>
    <dbReference type="NCBI Taxonomy" id="8839"/>
    <lineage>
        <taxon>Eukaryota</taxon>
        <taxon>Metazoa</taxon>
        <taxon>Chordata</taxon>
        <taxon>Craniata</taxon>
        <taxon>Vertebrata</taxon>
        <taxon>Euteleostomi</taxon>
        <taxon>Archelosauria</taxon>
        <taxon>Archosauria</taxon>
        <taxon>Dinosauria</taxon>
        <taxon>Saurischia</taxon>
        <taxon>Theropoda</taxon>
        <taxon>Coelurosauria</taxon>
        <taxon>Aves</taxon>
        <taxon>Neognathae</taxon>
        <taxon>Galloanserae</taxon>
        <taxon>Anseriformes</taxon>
        <taxon>Anatidae</taxon>
        <taxon>Anatinae</taxon>
        <taxon>Anas</taxon>
    </lineage>
</organism>
<keyword evidence="3" id="KW-1185">Reference proteome</keyword>
<gene>
    <name evidence="2" type="ORF">Anapl_06602</name>
</gene>
<protein>
    <submittedName>
        <fullName evidence="2">Uncharacterized protein</fullName>
    </submittedName>
</protein>
<evidence type="ECO:0000256" key="1">
    <source>
        <dbReference type="SAM" id="MobiDB-lite"/>
    </source>
</evidence>
<proteinExistence type="predicted"/>
<dbReference type="EMBL" id="KB742689">
    <property type="protein sequence ID" value="EOB05445.1"/>
    <property type="molecule type" value="Genomic_DNA"/>
</dbReference>
<reference evidence="3" key="1">
    <citation type="journal article" date="2013" name="Nat. Genet.">
        <title>The duck genome and transcriptome provide insight into an avian influenza virus reservoir species.</title>
        <authorList>
            <person name="Huang Y."/>
            <person name="Li Y."/>
            <person name="Burt D.W."/>
            <person name="Chen H."/>
            <person name="Zhang Y."/>
            <person name="Qian W."/>
            <person name="Kim H."/>
            <person name="Gan S."/>
            <person name="Zhao Y."/>
            <person name="Li J."/>
            <person name="Yi K."/>
            <person name="Feng H."/>
            <person name="Zhu P."/>
            <person name="Li B."/>
            <person name="Liu Q."/>
            <person name="Fairley S."/>
            <person name="Magor K.E."/>
            <person name="Du Z."/>
            <person name="Hu X."/>
            <person name="Goodman L."/>
            <person name="Tafer H."/>
            <person name="Vignal A."/>
            <person name="Lee T."/>
            <person name="Kim K.W."/>
            <person name="Sheng Z."/>
            <person name="An Y."/>
            <person name="Searle S."/>
            <person name="Herrero J."/>
            <person name="Groenen M.A."/>
            <person name="Crooijmans R.P."/>
            <person name="Faraut T."/>
            <person name="Cai Q."/>
            <person name="Webster R.G."/>
            <person name="Aldridge J.R."/>
            <person name="Warren W.C."/>
            <person name="Bartschat S."/>
            <person name="Kehr S."/>
            <person name="Marz M."/>
            <person name="Stadler P.F."/>
            <person name="Smith J."/>
            <person name="Kraus R.H."/>
            <person name="Zhao Y."/>
            <person name="Ren L."/>
            <person name="Fei J."/>
            <person name="Morisson M."/>
            <person name="Kaiser P."/>
            <person name="Griffin D.K."/>
            <person name="Rao M."/>
            <person name="Pitel F."/>
            <person name="Wang J."/>
            <person name="Li N."/>
        </authorList>
    </citation>
    <scope>NUCLEOTIDE SEQUENCE [LARGE SCALE GENOMIC DNA]</scope>
</reference>
<name>R0LUK8_ANAPL</name>
<feature type="compositionally biased region" description="Basic and acidic residues" evidence="1">
    <location>
        <begin position="1"/>
        <end position="10"/>
    </location>
</feature>